<organism evidence="2 3">
    <name type="scientific">Arthrobacter gyeryongensis</name>
    <dbReference type="NCBI Taxonomy" id="1650592"/>
    <lineage>
        <taxon>Bacteria</taxon>
        <taxon>Bacillati</taxon>
        <taxon>Actinomycetota</taxon>
        <taxon>Actinomycetes</taxon>
        <taxon>Micrococcales</taxon>
        <taxon>Micrococcaceae</taxon>
        <taxon>Arthrobacter</taxon>
    </lineage>
</organism>
<keyword evidence="3" id="KW-1185">Reference proteome</keyword>
<reference evidence="3" key="1">
    <citation type="journal article" date="2019" name="Int. J. Syst. Evol. Microbiol.">
        <title>The Global Catalogue of Microorganisms (GCM) 10K type strain sequencing project: providing services to taxonomists for standard genome sequencing and annotation.</title>
        <authorList>
            <consortium name="The Broad Institute Genomics Platform"/>
            <consortium name="The Broad Institute Genome Sequencing Center for Infectious Disease"/>
            <person name="Wu L."/>
            <person name="Ma J."/>
        </authorList>
    </citation>
    <scope>NUCLEOTIDE SEQUENCE [LARGE SCALE GENOMIC DNA]</scope>
    <source>
        <strain evidence="3">JCM 18514</strain>
    </source>
</reference>
<proteinExistence type="predicted"/>
<accession>A0ABP9SBM9</accession>
<protein>
    <submittedName>
        <fullName evidence="2">Uncharacterized protein</fullName>
    </submittedName>
</protein>
<name>A0ABP9SBM9_9MICC</name>
<dbReference type="EMBL" id="BAABKK010000010">
    <property type="protein sequence ID" value="GAA5193053.1"/>
    <property type="molecule type" value="Genomic_DNA"/>
</dbReference>
<feature type="compositionally biased region" description="Basic and acidic residues" evidence="1">
    <location>
        <begin position="29"/>
        <end position="39"/>
    </location>
</feature>
<feature type="region of interest" description="Disordered" evidence="1">
    <location>
        <begin position="29"/>
        <end position="73"/>
    </location>
</feature>
<sequence length="73" mass="7942">MKKVISAEDQAGQLGHAYEAATLIEAHDSTEFPHVDNSKETIPTRPVPSDASRALRRVPCPPTSCFPDVPRNS</sequence>
<comment type="caution">
    <text evidence="2">The sequence shown here is derived from an EMBL/GenBank/DDBJ whole genome shotgun (WGS) entry which is preliminary data.</text>
</comment>
<evidence type="ECO:0000256" key="1">
    <source>
        <dbReference type="SAM" id="MobiDB-lite"/>
    </source>
</evidence>
<evidence type="ECO:0000313" key="3">
    <source>
        <dbReference type="Proteomes" id="UP001500200"/>
    </source>
</evidence>
<dbReference type="Proteomes" id="UP001500200">
    <property type="component" value="Unassembled WGS sequence"/>
</dbReference>
<gene>
    <name evidence="2" type="ORF">GCM10023346_16650</name>
</gene>
<evidence type="ECO:0000313" key="2">
    <source>
        <dbReference type="EMBL" id="GAA5193053.1"/>
    </source>
</evidence>